<sequence length="247" mass="27602">MSAYQIVIPTYGRADSIGDKTLTLLHTYGIPRSQITLFVANKEEKDAYAKVPPSLYGSIVVGVPGLVHQRNFIMSYYPKGTHIVSFDDDVSGLWELQGEKLVPLVSLKKTITQGFALCKKMGYHMWGIYPTKNALWMSATPSTNLKFLIGHMYGIINRKLQLKMPLKHDYELTLENAVRDGGVIRLNSVAATTKMGKKGGIDASVEQRQATYGKVVDYLVKKYPGLVRKNPRREGEILLAREVPAEK</sequence>
<organism evidence="1">
    <name type="scientific">viral metagenome</name>
    <dbReference type="NCBI Taxonomy" id="1070528"/>
    <lineage>
        <taxon>unclassified sequences</taxon>
        <taxon>metagenomes</taxon>
        <taxon>organismal metagenomes</taxon>
    </lineage>
</organism>
<dbReference type="AlphaFoldDB" id="A0A6C0L6C1"/>
<reference evidence="1" key="1">
    <citation type="journal article" date="2020" name="Nature">
        <title>Giant virus diversity and host interactions through global metagenomics.</title>
        <authorList>
            <person name="Schulz F."/>
            <person name="Roux S."/>
            <person name="Paez-Espino D."/>
            <person name="Jungbluth S."/>
            <person name="Walsh D.A."/>
            <person name="Denef V.J."/>
            <person name="McMahon K.D."/>
            <person name="Konstantinidis K.T."/>
            <person name="Eloe-Fadrosh E.A."/>
            <person name="Kyrpides N.C."/>
            <person name="Woyke T."/>
        </authorList>
    </citation>
    <scope>NUCLEOTIDE SEQUENCE</scope>
    <source>
        <strain evidence="1">GVMAG-M-3300027759-16</strain>
    </source>
</reference>
<evidence type="ECO:0008006" key="2">
    <source>
        <dbReference type="Google" id="ProtNLM"/>
    </source>
</evidence>
<protein>
    <recommendedName>
        <fullName evidence="2">Glycosyltransferase</fullName>
    </recommendedName>
</protein>
<evidence type="ECO:0000313" key="1">
    <source>
        <dbReference type="EMBL" id="QHU26476.1"/>
    </source>
</evidence>
<accession>A0A6C0L6C1</accession>
<dbReference type="EMBL" id="MN740441">
    <property type="protein sequence ID" value="QHU26476.1"/>
    <property type="molecule type" value="Genomic_DNA"/>
</dbReference>
<name>A0A6C0L6C1_9ZZZZ</name>
<proteinExistence type="predicted"/>